<dbReference type="EMBL" id="LT960614">
    <property type="protein sequence ID" value="SON54884.1"/>
    <property type="molecule type" value="Genomic_DNA"/>
</dbReference>
<dbReference type="Gene3D" id="3.30.2000.30">
    <property type="match status" value="1"/>
</dbReference>
<evidence type="ECO:0000313" key="1">
    <source>
        <dbReference type="EMBL" id="SON54884.1"/>
    </source>
</evidence>
<dbReference type="AlphaFoldDB" id="A0A2C9D3N6"/>
<accession>A0A2C9D3N6</accession>
<dbReference type="Proteomes" id="UP000223606">
    <property type="component" value="Chromosome 1"/>
</dbReference>
<dbReference type="RefSeq" id="WP_197708107.1">
    <property type="nucleotide sequence ID" value="NZ_LT960614.1"/>
</dbReference>
<evidence type="ECO:0008006" key="3">
    <source>
        <dbReference type="Google" id="ProtNLM"/>
    </source>
</evidence>
<protein>
    <recommendedName>
        <fullName evidence="3">Gene transfer agent protein</fullName>
    </recommendedName>
</protein>
<dbReference type="Pfam" id="PF11367">
    <property type="entry name" value="Tail_completion_gp17"/>
    <property type="match status" value="1"/>
</dbReference>
<reference evidence="2" key="1">
    <citation type="submission" date="2017-09" db="EMBL/GenBank/DDBJ databases">
        <title>Genome sequence of Nannocystis excedens DSM 71.</title>
        <authorList>
            <person name="Blom J."/>
        </authorList>
    </citation>
    <scope>NUCLEOTIDE SEQUENCE [LARGE SCALE GENOMIC DNA]</scope>
    <source>
        <strain evidence="2">type strain: E19</strain>
    </source>
</reference>
<sequence>MTQMIASGFCAGMAALQQALRTLLLADGALASLVGTRIHDGPPARTGDLPFLAFANAEARDWSTGDAGGQRVDLKLEAVSREGGRAEALAVIEAVEAAVAASGIDPAGVTLVLLRTDRMGVERLSDGRTWRASLTLRALIEA</sequence>
<proteinExistence type="predicted"/>
<name>A0A2C9D3N6_9HYPH</name>
<keyword evidence="2" id="KW-1185">Reference proteome</keyword>
<dbReference type="InterPro" id="IPR021508">
    <property type="entry name" value="Gp17-like"/>
</dbReference>
<organism evidence="1 2">
    <name type="scientific">Hartmannibacter diazotrophicus</name>
    <dbReference type="NCBI Taxonomy" id="1482074"/>
    <lineage>
        <taxon>Bacteria</taxon>
        <taxon>Pseudomonadati</taxon>
        <taxon>Pseudomonadota</taxon>
        <taxon>Alphaproteobacteria</taxon>
        <taxon>Hyphomicrobiales</taxon>
        <taxon>Pleomorphomonadaceae</taxon>
        <taxon>Hartmannibacter</taxon>
    </lineage>
</organism>
<evidence type="ECO:0000313" key="2">
    <source>
        <dbReference type="Proteomes" id="UP000223606"/>
    </source>
</evidence>
<dbReference type="InterPro" id="IPR053745">
    <property type="entry name" value="Viral_Tail_Comp_sf"/>
</dbReference>
<dbReference type="KEGG" id="hdi:HDIA_1343"/>
<gene>
    <name evidence="1" type="ORF">HDIA_1343</name>
</gene>